<dbReference type="Pfam" id="PF05635">
    <property type="entry name" value="23S_rRNA_IVP"/>
    <property type="match status" value="1"/>
</dbReference>
<dbReference type="EMBL" id="PFEK01000031">
    <property type="protein sequence ID" value="PJE67573.1"/>
    <property type="molecule type" value="Genomic_DNA"/>
</dbReference>
<dbReference type="Proteomes" id="UP000231474">
    <property type="component" value="Unassembled WGS sequence"/>
</dbReference>
<reference evidence="2" key="1">
    <citation type="submission" date="2017-09" db="EMBL/GenBank/DDBJ databases">
        <title>Depth-based differentiation of microbial function through sediment-hosted aquifers and enrichment of novel symbionts in the deep terrestrial subsurface.</title>
        <authorList>
            <person name="Probst A.J."/>
            <person name="Ladd B."/>
            <person name="Jarett J.K."/>
            <person name="Geller-Mcgrath D.E."/>
            <person name="Sieber C.M.K."/>
            <person name="Emerson J.B."/>
            <person name="Anantharaman K."/>
            <person name="Thomas B.C."/>
            <person name="Malmstrom R."/>
            <person name="Stieglmeier M."/>
            <person name="Klingl A."/>
            <person name="Woyke T."/>
            <person name="Ryan C.M."/>
            <person name="Banfield J.F."/>
        </authorList>
    </citation>
    <scope>NUCLEOTIDE SEQUENCE [LARGE SCALE GENOMIC DNA]</scope>
</reference>
<evidence type="ECO:0000313" key="2">
    <source>
        <dbReference type="Proteomes" id="UP000231474"/>
    </source>
</evidence>
<proteinExistence type="predicted"/>
<gene>
    <name evidence="1" type="ORF">COU95_01650</name>
</gene>
<sequence length="120" mass="14062">MEKNKIKDFNERTFEFSIRVIKLFQTLSKTEINLILGKQLLRSATSIGANYREANESRTKKDFIHNAIICKKEAKETKYWLELISEINPTLKGRMEKILLETDELIKILSKMILNAETKK</sequence>
<dbReference type="NCBIfam" id="TIGR02436">
    <property type="entry name" value="four helix bundle protein"/>
    <property type="match status" value="1"/>
</dbReference>
<accession>A0A2M8L3S5</accession>
<dbReference type="PANTHER" id="PTHR38471:SF2">
    <property type="entry name" value="FOUR HELIX BUNDLE PROTEIN"/>
    <property type="match status" value="1"/>
</dbReference>
<dbReference type="AlphaFoldDB" id="A0A2M8L3S5"/>
<dbReference type="InterPro" id="IPR036583">
    <property type="entry name" value="23S_rRNA_IVS_sf"/>
</dbReference>
<name>A0A2M8L3S5_9BACT</name>
<dbReference type="PANTHER" id="PTHR38471">
    <property type="entry name" value="FOUR HELIX BUNDLE PROTEIN"/>
    <property type="match status" value="1"/>
</dbReference>
<protein>
    <submittedName>
        <fullName evidence="1">Four helix bundle protein</fullName>
    </submittedName>
</protein>
<dbReference type="Gene3D" id="1.20.1440.60">
    <property type="entry name" value="23S rRNA-intervening sequence"/>
    <property type="match status" value="1"/>
</dbReference>
<dbReference type="InterPro" id="IPR012657">
    <property type="entry name" value="23S_rRNA-intervening_sequence"/>
</dbReference>
<comment type="caution">
    <text evidence="1">The sequence shown here is derived from an EMBL/GenBank/DDBJ whole genome shotgun (WGS) entry which is preliminary data.</text>
</comment>
<evidence type="ECO:0000313" key="1">
    <source>
        <dbReference type="EMBL" id="PJE67573.1"/>
    </source>
</evidence>
<dbReference type="PIRSF" id="PIRSF035652">
    <property type="entry name" value="CHP02436"/>
    <property type="match status" value="1"/>
</dbReference>
<organism evidence="1 2">
    <name type="scientific">Candidatus Shapirobacteria bacterium CG10_big_fil_rev_8_21_14_0_10_40_9</name>
    <dbReference type="NCBI Taxonomy" id="1974888"/>
    <lineage>
        <taxon>Bacteria</taxon>
        <taxon>Candidatus Shapironibacteriota</taxon>
    </lineage>
</organism>
<dbReference type="SUPFAM" id="SSF158446">
    <property type="entry name" value="IVS-encoded protein-like"/>
    <property type="match status" value="1"/>
</dbReference>